<evidence type="ECO:0000256" key="5">
    <source>
        <dbReference type="ARBA" id="ARBA00022963"/>
    </source>
</evidence>
<dbReference type="PANTHER" id="PTHR18896">
    <property type="entry name" value="PHOSPHOLIPASE D"/>
    <property type="match status" value="1"/>
</dbReference>
<organism evidence="8 9">
    <name type="scientific">Strongylus vulgaris</name>
    <name type="common">Blood worm</name>
    <dbReference type="NCBI Taxonomy" id="40348"/>
    <lineage>
        <taxon>Eukaryota</taxon>
        <taxon>Metazoa</taxon>
        <taxon>Ecdysozoa</taxon>
        <taxon>Nematoda</taxon>
        <taxon>Chromadorea</taxon>
        <taxon>Rhabditida</taxon>
        <taxon>Rhabditina</taxon>
        <taxon>Rhabditomorpha</taxon>
        <taxon>Strongyloidea</taxon>
        <taxon>Strongylidae</taxon>
        <taxon>Strongylus</taxon>
    </lineage>
</organism>
<keyword evidence="3" id="KW-0677">Repeat</keyword>
<keyword evidence="6" id="KW-0443">Lipid metabolism</keyword>
<dbReference type="Gene3D" id="3.30.870.10">
    <property type="entry name" value="Endonuclease Chain A"/>
    <property type="match status" value="1"/>
</dbReference>
<keyword evidence="9" id="KW-1185">Reference proteome</keyword>
<evidence type="ECO:0000259" key="7">
    <source>
        <dbReference type="PROSITE" id="PS50035"/>
    </source>
</evidence>
<evidence type="ECO:0000256" key="3">
    <source>
        <dbReference type="ARBA" id="ARBA00022737"/>
    </source>
</evidence>
<dbReference type="GO" id="GO:0009395">
    <property type="term" value="P:phospholipid catabolic process"/>
    <property type="evidence" value="ECO:0007669"/>
    <property type="project" value="TreeGrafter"/>
</dbReference>
<dbReference type="GO" id="GO:0060627">
    <property type="term" value="P:regulation of vesicle-mediated transport"/>
    <property type="evidence" value="ECO:0007669"/>
    <property type="project" value="TreeGrafter"/>
</dbReference>
<dbReference type="GO" id="GO:0004630">
    <property type="term" value="F:phospholipase D activity"/>
    <property type="evidence" value="ECO:0007669"/>
    <property type="project" value="UniProtKB-EC"/>
</dbReference>
<comment type="catalytic activity">
    <reaction evidence="1">
        <text>a 1,2-diacyl-sn-glycero-3-phosphocholine + H2O = a 1,2-diacyl-sn-glycero-3-phosphate + choline + H(+)</text>
        <dbReference type="Rhea" id="RHEA:14445"/>
        <dbReference type="ChEBI" id="CHEBI:15354"/>
        <dbReference type="ChEBI" id="CHEBI:15377"/>
        <dbReference type="ChEBI" id="CHEBI:15378"/>
        <dbReference type="ChEBI" id="CHEBI:57643"/>
        <dbReference type="ChEBI" id="CHEBI:58608"/>
        <dbReference type="EC" id="3.1.4.4"/>
    </reaction>
</comment>
<dbReference type="InterPro" id="IPR015679">
    <property type="entry name" value="PLipase_D_fam"/>
</dbReference>
<keyword evidence="5" id="KW-0442">Lipid degradation</keyword>
<proteinExistence type="predicted"/>
<evidence type="ECO:0000256" key="1">
    <source>
        <dbReference type="ARBA" id="ARBA00000798"/>
    </source>
</evidence>
<reference evidence="8 9" key="1">
    <citation type="submission" date="2018-11" db="EMBL/GenBank/DDBJ databases">
        <authorList>
            <consortium name="Pathogen Informatics"/>
        </authorList>
    </citation>
    <scope>NUCLEOTIDE SEQUENCE [LARGE SCALE GENOMIC DNA]</scope>
</reference>
<dbReference type="SMART" id="SM00155">
    <property type="entry name" value="PLDc"/>
    <property type="match status" value="1"/>
</dbReference>
<dbReference type="EC" id="3.1.4.4" evidence="2"/>
<sequence length="154" mass="17909">MSHAADMMELARQEIFIAGWWLSPEIYMKRPALEGNYWRLDEILKRKANQGVRIFILMYKEMEMALGLNSMYSKRTLQALHPNVKVMRHPDHYPGTGTFFWAHHEKLVIIDQLIAFVGGVDLCFGRWDDNQHLLTDLGSVQFGQQHGLSHDINI</sequence>
<keyword evidence="4" id="KW-0378">Hydrolase</keyword>
<accession>A0A3P7IUJ3</accession>
<evidence type="ECO:0000313" key="8">
    <source>
        <dbReference type="EMBL" id="VDM73806.1"/>
    </source>
</evidence>
<dbReference type="EMBL" id="UYYB01032559">
    <property type="protein sequence ID" value="VDM73806.1"/>
    <property type="molecule type" value="Genomic_DNA"/>
</dbReference>
<protein>
    <recommendedName>
        <fullName evidence="2">phospholipase D</fullName>
        <ecNumber evidence="2">3.1.4.4</ecNumber>
    </recommendedName>
</protein>
<dbReference type="SUPFAM" id="SSF56024">
    <property type="entry name" value="Phospholipase D/nuclease"/>
    <property type="match status" value="1"/>
</dbReference>
<evidence type="ECO:0000313" key="9">
    <source>
        <dbReference type="Proteomes" id="UP000270094"/>
    </source>
</evidence>
<dbReference type="PROSITE" id="PS50035">
    <property type="entry name" value="PLD"/>
    <property type="match status" value="1"/>
</dbReference>
<feature type="non-terminal residue" evidence="8">
    <location>
        <position position="154"/>
    </location>
</feature>
<evidence type="ECO:0000256" key="6">
    <source>
        <dbReference type="ARBA" id="ARBA00023098"/>
    </source>
</evidence>
<dbReference type="InterPro" id="IPR001736">
    <property type="entry name" value="PLipase_D/transphosphatidylase"/>
</dbReference>
<dbReference type="Pfam" id="PF00614">
    <property type="entry name" value="PLDc"/>
    <property type="match status" value="1"/>
</dbReference>
<gene>
    <name evidence="8" type="ORF">SVUK_LOCUS8804</name>
</gene>
<feature type="domain" description="PLD phosphodiesterase" evidence="7">
    <location>
        <begin position="99"/>
        <end position="126"/>
    </location>
</feature>
<dbReference type="OrthoDB" id="14911at2759"/>
<dbReference type="CDD" id="cd09138">
    <property type="entry name" value="PLDc_vPLD1_2_yPLD_like_1"/>
    <property type="match status" value="1"/>
</dbReference>
<dbReference type="PANTHER" id="PTHR18896:SF76">
    <property type="entry name" value="PHOSPHOLIPASE"/>
    <property type="match status" value="1"/>
</dbReference>
<dbReference type="Proteomes" id="UP000270094">
    <property type="component" value="Unassembled WGS sequence"/>
</dbReference>
<evidence type="ECO:0000256" key="2">
    <source>
        <dbReference type="ARBA" id="ARBA00012027"/>
    </source>
</evidence>
<dbReference type="AlphaFoldDB" id="A0A3P7IUJ3"/>
<name>A0A3P7IUJ3_STRVU</name>
<evidence type="ECO:0000256" key="4">
    <source>
        <dbReference type="ARBA" id="ARBA00022801"/>
    </source>
</evidence>